<comment type="similarity">
    <text evidence="5">Belongs to the glycosyl hydrolase 18 family.</text>
</comment>
<dbReference type="GO" id="GO:0008061">
    <property type="term" value="F:chitin binding"/>
    <property type="evidence" value="ECO:0007669"/>
    <property type="project" value="InterPro"/>
</dbReference>
<evidence type="ECO:0000313" key="9">
    <source>
        <dbReference type="EMBL" id="CAI9729271.1"/>
    </source>
</evidence>
<dbReference type="PANTHER" id="PTHR11177">
    <property type="entry name" value="CHITINASE"/>
    <property type="match status" value="1"/>
</dbReference>
<dbReference type="AlphaFoldDB" id="A0AA36B7G0"/>
<protein>
    <submittedName>
        <fullName evidence="9">Chitinase-3 2</fullName>
    </submittedName>
</protein>
<gene>
    <name evidence="9" type="ORF">OCTVUL_1B005439</name>
</gene>
<dbReference type="InterPro" id="IPR001579">
    <property type="entry name" value="Glyco_hydro_18_chit_AS"/>
</dbReference>
<dbReference type="EMBL" id="OX597823">
    <property type="protein sequence ID" value="CAI9729271.1"/>
    <property type="molecule type" value="Genomic_DNA"/>
</dbReference>
<keyword evidence="3 4" id="KW-0326">Glycosidase</keyword>
<keyword evidence="6" id="KW-1133">Transmembrane helix</keyword>
<evidence type="ECO:0000256" key="7">
    <source>
        <dbReference type="SAM" id="SignalP"/>
    </source>
</evidence>
<evidence type="ECO:0000259" key="8">
    <source>
        <dbReference type="PROSITE" id="PS51910"/>
    </source>
</evidence>
<dbReference type="InterPro" id="IPR001223">
    <property type="entry name" value="Glyco_hydro18_cat"/>
</dbReference>
<dbReference type="PANTHER" id="PTHR11177:SF317">
    <property type="entry name" value="CHITINASE 12-RELATED"/>
    <property type="match status" value="1"/>
</dbReference>
<dbReference type="InterPro" id="IPR050314">
    <property type="entry name" value="Glycosyl_Hydrlase_18"/>
</dbReference>
<evidence type="ECO:0000256" key="2">
    <source>
        <dbReference type="ARBA" id="ARBA00023157"/>
    </source>
</evidence>
<dbReference type="Pfam" id="PF00704">
    <property type="entry name" value="Glyco_hydro_18"/>
    <property type="match status" value="1"/>
</dbReference>
<dbReference type="GO" id="GO:0005576">
    <property type="term" value="C:extracellular region"/>
    <property type="evidence" value="ECO:0007669"/>
    <property type="project" value="TreeGrafter"/>
</dbReference>
<dbReference type="PROSITE" id="PS51910">
    <property type="entry name" value="GH18_2"/>
    <property type="match status" value="1"/>
</dbReference>
<proteinExistence type="inferred from homology"/>
<keyword evidence="6" id="KW-0812">Transmembrane</keyword>
<dbReference type="SUPFAM" id="SSF51445">
    <property type="entry name" value="(Trans)glycosidases"/>
    <property type="match status" value="1"/>
</dbReference>
<reference evidence="9" key="1">
    <citation type="submission" date="2023-08" db="EMBL/GenBank/DDBJ databases">
        <authorList>
            <person name="Alioto T."/>
            <person name="Alioto T."/>
            <person name="Gomez Garrido J."/>
        </authorList>
    </citation>
    <scope>NUCLEOTIDE SEQUENCE</scope>
</reference>
<dbReference type="SMART" id="SM00636">
    <property type="entry name" value="Glyco_18"/>
    <property type="match status" value="1"/>
</dbReference>
<feature type="signal peptide" evidence="7">
    <location>
        <begin position="1"/>
        <end position="30"/>
    </location>
</feature>
<evidence type="ECO:0000256" key="6">
    <source>
        <dbReference type="SAM" id="Phobius"/>
    </source>
</evidence>
<dbReference type="FunFam" id="3.10.50.10:FF:000001">
    <property type="entry name" value="Chitinase 3-like 1"/>
    <property type="match status" value="1"/>
</dbReference>
<keyword evidence="2" id="KW-1015">Disulfide bond</keyword>
<evidence type="ECO:0000313" key="10">
    <source>
        <dbReference type="Proteomes" id="UP001162480"/>
    </source>
</evidence>
<keyword evidence="10" id="KW-1185">Reference proteome</keyword>
<evidence type="ECO:0000256" key="1">
    <source>
        <dbReference type="ARBA" id="ARBA00022801"/>
    </source>
</evidence>
<name>A0AA36B7G0_OCTVU</name>
<dbReference type="Proteomes" id="UP001162480">
    <property type="component" value="Chromosome 10"/>
</dbReference>
<dbReference type="InterPro" id="IPR017853">
    <property type="entry name" value="GH"/>
</dbReference>
<accession>A0AA36B7G0</accession>
<dbReference type="SUPFAM" id="SSF54556">
    <property type="entry name" value="Chitinase insertion domain"/>
    <property type="match status" value="1"/>
</dbReference>
<keyword evidence="1 4" id="KW-0378">Hydrolase</keyword>
<evidence type="ECO:0000256" key="5">
    <source>
        <dbReference type="RuleBase" id="RU004453"/>
    </source>
</evidence>
<dbReference type="GO" id="GO:0006032">
    <property type="term" value="P:chitin catabolic process"/>
    <property type="evidence" value="ECO:0007669"/>
    <property type="project" value="TreeGrafter"/>
</dbReference>
<dbReference type="InterPro" id="IPR011583">
    <property type="entry name" value="Chitinase_II/V-like_cat"/>
</dbReference>
<dbReference type="GO" id="GO:0005975">
    <property type="term" value="P:carbohydrate metabolic process"/>
    <property type="evidence" value="ECO:0007669"/>
    <property type="project" value="InterPro"/>
</dbReference>
<evidence type="ECO:0000256" key="3">
    <source>
        <dbReference type="ARBA" id="ARBA00023295"/>
    </source>
</evidence>
<dbReference type="PROSITE" id="PS01095">
    <property type="entry name" value="GH18_1"/>
    <property type="match status" value="1"/>
</dbReference>
<feature type="chain" id="PRO_5041307729" evidence="7">
    <location>
        <begin position="31"/>
        <end position="446"/>
    </location>
</feature>
<dbReference type="Gene3D" id="3.10.50.10">
    <property type="match status" value="1"/>
</dbReference>
<evidence type="ECO:0000256" key="4">
    <source>
        <dbReference type="RuleBase" id="RU000489"/>
    </source>
</evidence>
<dbReference type="InterPro" id="IPR029070">
    <property type="entry name" value="Chitinase_insertion_sf"/>
</dbReference>
<keyword evidence="6" id="KW-0472">Membrane</keyword>
<sequence length="446" mass="51244">MLTVLVNMNSKMSPVLLFLFFCLTIHFTNGGKSKYISACYYTNWSPVKQEAKARLFPEDLPGNLCTHLVYAFVKIKDDLSIYTSEEKDLTGNYEKFNALKKQYNTVTLLSVGGEAAENRHFEMVSATVENRTKFTDNIITYVRRYNFDGIDIDWEYPNSFTRHNFTLLLKTLRDSIEKEVEKSKRNKLVLSAAVGVGKQRITDGYEVDKVSKYVDFLNVMAYDFHGSWNKITGFKSPLYARKNDLRYEKELSQEWSIEYWIKLGAPKNKLVLGMTAAGNTYTLKNATKHGLGAPVEKAGEKGPYTKQEGFLSYYEICNKLNKDNYTYEWDDIQTVPFAYKGDQWIGFDDYRSIQLKTKWLISQQLAGAMLWSLDLDDFSDMCGKGAFPLTKAIRYTLDHDVGLVTTTESPTTKRPKITTTAGATYVHMSYYLAAYILTAYIFYYNM</sequence>
<dbReference type="GO" id="GO:0004568">
    <property type="term" value="F:chitinase activity"/>
    <property type="evidence" value="ECO:0007669"/>
    <property type="project" value="TreeGrafter"/>
</dbReference>
<dbReference type="Gene3D" id="3.20.20.80">
    <property type="entry name" value="Glycosidases"/>
    <property type="match status" value="1"/>
</dbReference>
<organism evidence="9 10">
    <name type="scientific">Octopus vulgaris</name>
    <name type="common">Common octopus</name>
    <dbReference type="NCBI Taxonomy" id="6645"/>
    <lineage>
        <taxon>Eukaryota</taxon>
        <taxon>Metazoa</taxon>
        <taxon>Spiralia</taxon>
        <taxon>Lophotrochozoa</taxon>
        <taxon>Mollusca</taxon>
        <taxon>Cephalopoda</taxon>
        <taxon>Coleoidea</taxon>
        <taxon>Octopodiformes</taxon>
        <taxon>Octopoda</taxon>
        <taxon>Incirrata</taxon>
        <taxon>Octopodidae</taxon>
        <taxon>Octopus</taxon>
    </lineage>
</organism>
<keyword evidence="7" id="KW-0732">Signal</keyword>
<feature type="domain" description="GH18" evidence="8">
    <location>
        <begin position="35"/>
        <end position="400"/>
    </location>
</feature>
<feature type="transmembrane region" description="Helical" evidence="6">
    <location>
        <begin position="425"/>
        <end position="444"/>
    </location>
</feature>